<feature type="compositionally biased region" description="Low complexity" evidence="2">
    <location>
        <begin position="384"/>
        <end position="396"/>
    </location>
</feature>
<evidence type="ECO:0000256" key="2">
    <source>
        <dbReference type="SAM" id="MobiDB-lite"/>
    </source>
</evidence>
<sequence>MAHAQEIESLRALSTDHAEQISRLFSAHGKVVEAEANIQDFASRLSQMDQRLHETQMRAVEERDDAQLELASVKTDMHRNKEHLEQHQRGLNQAAADIERLQAHLKETEQGIPERLDESRRQANIQKCELEAKIRGLELQHTALTDQLWGEEMGLARVAGEMRRAGATLEEFRGALRELEAKTVRPEQLSRVQEDVTNQMTRASAEMASLKIMVGDAINDVKEHLQTGLQAAATHYAAFAGEVRSSYKDEIVQSRELRTEVKELLAQFDARIGDADKAHAEAASSTAALIGEQREALEQVDLRRKGDRADVELELKAIRHRVGILSDSADAASRACEQLTGVSGMMLEATQLQCALEVQDTADREHLCLLGLREEAAAPPPGLSSPQAPANPAASPGKSPRRVLHKGRPPIMSVDQRCLSCSGQARTVLSAFKIACLQYNPSPVSWEDKEHSRVELLDRAEKLLEKARATFSALLAGSRSASSLPSPRASSTDTRRPSAIGAQALGMMPFREHSSSTTSTWKAEDPRRLPSISKISTNASGSPASPVQAAMLS</sequence>
<proteinExistence type="predicted"/>
<gene>
    <name evidence="3" type="ORF">PBAH0796_LOCUS2813</name>
</gene>
<feature type="compositionally biased region" description="Basic residues" evidence="2">
    <location>
        <begin position="399"/>
        <end position="408"/>
    </location>
</feature>
<organism evidence="3">
    <name type="scientific">Pyrodinium bahamense</name>
    <dbReference type="NCBI Taxonomy" id="73915"/>
    <lineage>
        <taxon>Eukaryota</taxon>
        <taxon>Sar</taxon>
        <taxon>Alveolata</taxon>
        <taxon>Dinophyceae</taxon>
        <taxon>Gonyaulacales</taxon>
        <taxon>Pyrocystaceae</taxon>
        <taxon>Pyrodinium</taxon>
    </lineage>
</organism>
<reference evidence="3" key="1">
    <citation type="submission" date="2021-01" db="EMBL/GenBank/DDBJ databases">
        <authorList>
            <person name="Corre E."/>
            <person name="Pelletier E."/>
            <person name="Niang G."/>
            <person name="Scheremetjew M."/>
            <person name="Finn R."/>
            <person name="Kale V."/>
            <person name="Holt S."/>
            <person name="Cochrane G."/>
            <person name="Meng A."/>
            <person name="Brown T."/>
            <person name="Cohen L."/>
        </authorList>
    </citation>
    <scope>NUCLEOTIDE SEQUENCE</scope>
    <source>
        <strain evidence="3">Pbaha01</strain>
    </source>
</reference>
<feature type="coiled-coil region" evidence="1">
    <location>
        <begin position="84"/>
        <end position="111"/>
    </location>
</feature>
<accession>A0A7S0F9Q2</accession>
<evidence type="ECO:0000313" key="3">
    <source>
        <dbReference type="EMBL" id="CAD8347075.1"/>
    </source>
</evidence>
<protein>
    <submittedName>
        <fullName evidence="3">Uncharacterized protein</fullName>
    </submittedName>
</protein>
<name>A0A7S0F9Q2_9DINO</name>
<feature type="compositionally biased region" description="Polar residues" evidence="2">
    <location>
        <begin position="533"/>
        <end position="545"/>
    </location>
</feature>
<dbReference type="AlphaFoldDB" id="A0A7S0F9Q2"/>
<feature type="region of interest" description="Disordered" evidence="2">
    <location>
        <begin position="378"/>
        <end position="409"/>
    </location>
</feature>
<keyword evidence="1" id="KW-0175">Coiled coil</keyword>
<evidence type="ECO:0000256" key="1">
    <source>
        <dbReference type="SAM" id="Coils"/>
    </source>
</evidence>
<feature type="compositionally biased region" description="Low complexity" evidence="2">
    <location>
        <begin position="476"/>
        <end position="491"/>
    </location>
</feature>
<feature type="region of interest" description="Disordered" evidence="2">
    <location>
        <begin position="476"/>
        <end position="553"/>
    </location>
</feature>
<dbReference type="EMBL" id="HBEG01004726">
    <property type="protein sequence ID" value="CAD8347075.1"/>
    <property type="molecule type" value="Transcribed_RNA"/>
</dbReference>